<gene>
    <name evidence="1" type="ORF">SVUK_LOCUS18095</name>
</gene>
<accession>A0A3P7K3X0</accession>
<dbReference type="OrthoDB" id="10257492at2759"/>
<protein>
    <submittedName>
        <fullName evidence="1">Uncharacterized protein</fullName>
    </submittedName>
</protein>
<keyword evidence="2" id="KW-1185">Reference proteome</keyword>
<name>A0A3P7K3X0_STRVU</name>
<evidence type="ECO:0000313" key="2">
    <source>
        <dbReference type="Proteomes" id="UP000270094"/>
    </source>
</evidence>
<evidence type="ECO:0000313" key="1">
    <source>
        <dbReference type="EMBL" id="VDM83097.1"/>
    </source>
</evidence>
<sequence length="122" mass="13682">MQAAKKLASKKLIDVALLNVRRRFLDLTTRQFAPESFEFDTVQYRSKRIFDGTVTGGKNARALLALEAFQALNPEADTAEIHKMAEFASVLEMVGAIKNSPSLFKRSQLSNMSIFLEELTNI</sequence>
<dbReference type="Proteomes" id="UP000270094">
    <property type="component" value="Unassembled WGS sequence"/>
</dbReference>
<reference evidence="1 2" key="1">
    <citation type="submission" date="2018-11" db="EMBL/GenBank/DDBJ databases">
        <authorList>
            <consortium name="Pathogen Informatics"/>
        </authorList>
    </citation>
    <scope>NUCLEOTIDE SEQUENCE [LARGE SCALE GENOMIC DNA]</scope>
</reference>
<organism evidence="1 2">
    <name type="scientific">Strongylus vulgaris</name>
    <name type="common">Blood worm</name>
    <dbReference type="NCBI Taxonomy" id="40348"/>
    <lineage>
        <taxon>Eukaryota</taxon>
        <taxon>Metazoa</taxon>
        <taxon>Ecdysozoa</taxon>
        <taxon>Nematoda</taxon>
        <taxon>Chromadorea</taxon>
        <taxon>Rhabditida</taxon>
        <taxon>Rhabditina</taxon>
        <taxon>Rhabditomorpha</taxon>
        <taxon>Strongyloidea</taxon>
        <taxon>Strongylidae</taxon>
        <taxon>Strongylus</taxon>
    </lineage>
</organism>
<dbReference type="AlphaFoldDB" id="A0A3P7K3X0"/>
<dbReference type="EMBL" id="UYYB01121072">
    <property type="protein sequence ID" value="VDM83097.1"/>
    <property type="molecule type" value="Genomic_DNA"/>
</dbReference>
<proteinExistence type="predicted"/>